<dbReference type="EMBL" id="RJMR01000017">
    <property type="protein sequence ID" value="RSI22034.1"/>
    <property type="molecule type" value="Genomic_DNA"/>
</dbReference>
<gene>
    <name evidence="2" type="ORF">D8881_11600</name>
</gene>
<reference evidence="2 3" key="1">
    <citation type="submission" date="2018-11" db="EMBL/GenBank/DDBJ databases">
        <title>Species Designations Belie Phenotypic and Genotypic Heterogeneity in Oral Streptococci.</title>
        <authorList>
            <person name="Velsko I."/>
        </authorList>
    </citation>
    <scope>NUCLEOTIDE SEQUENCE [LARGE SCALE GENOMIC DNA]</scope>
    <source>
        <strain evidence="2 3">BCC20</strain>
    </source>
</reference>
<evidence type="ECO:0000313" key="2">
    <source>
        <dbReference type="EMBL" id="RSI22034.1"/>
    </source>
</evidence>
<evidence type="ECO:0000256" key="1">
    <source>
        <dbReference type="SAM" id="Coils"/>
    </source>
</evidence>
<organism evidence="2 3">
    <name type="scientific">Streptococcus sanguinis</name>
    <dbReference type="NCBI Taxonomy" id="1305"/>
    <lineage>
        <taxon>Bacteria</taxon>
        <taxon>Bacillati</taxon>
        <taxon>Bacillota</taxon>
        <taxon>Bacilli</taxon>
        <taxon>Lactobacillales</taxon>
        <taxon>Streptococcaceae</taxon>
        <taxon>Streptococcus</taxon>
    </lineage>
</organism>
<name>A0ABD7JKI7_STRSA</name>
<evidence type="ECO:0008006" key="4">
    <source>
        <dbReference type="Google" id="ProtNLM"/>
    </source>
</evidence>
<proteinExistence type="predicted"/>
<dbReference type="AlphaFoldDB" id="A0ABD7JKI7"/>
<dbReference type="Proteomes" id="UP000280549">
    <property type="component" value="Unassembled WGS sequence"/>
</dbReference>
<keyword evidence="1" id="KW-0175">Coiled coil</keyword>
<evidence type="ECO:0000313" key="3">
    <source>
        <dbReference type="Proteomes" id="UP000280549"/>
    </source>
</evidence>
<sequence length="122" mass="13118">MGKAAIQAQINGLNEALRGLNAEIAELEEATKTLSGVSIDFEYVLGDAESIEEEYNLGGEKYEELATQEKSTVDAVKKNFQGHKDTMLSQLVAKTLSKAAEAAGLSAKISILEVQKSLTKEN</sequence>
<comment type="caution">
    <text evidence="2">The sequence shown here is derived from an EMBL/GenBank/DDBJ whole genome shotgun (WGS) entry which is preliminary data.</text>
</comment>
<accession>A0ABD7JKI7</accession>
<feature type="coiled-coil region" evidence="1">
    <location>
        <begin position="3"/>
        <end position="37"/>
    </location>
</feature>
<protein>
    <recommendedName>
        <fullName evidence="4">DUF5082 domain-containing protein</fullName>
    </recommendedName>
</protein>
<dbReference type="RefSeq" id="WP_101771991.1">
    <property type="nucleotide sequence ID" value="NZ_CP076612.1"/>
</dbReference>